<comment type="similarity">
    <text evidence="9">Belongs to the Lhr helicase family. Lhr-Core subfamily.</text>
</comment>
<dbReference type="CDD" id="cd18796">
    <property type="entry name" value="SF2_C_LHR"/>
    <property type="match status" value="1"/>
</dbReference>
<dbReference type="GO" id="GO:0003677">
    <property type="term" value="F:DNA binding"/>
    <property type="evidence" value="ECO:0007669"/>
    <property type="project" value="UniProtKB-KW"/>
</dbReference>
<dbReference type="InterPro" id="IPR017170">
    <property type="entry name" value="Lhr-like"/>
</dbReference>
<dbReference type="GO" id="GO:0004386">
    <property type="term" value="F:helicase activity"/>
    <property type="evidence" value="ECO:0007669"/>
    <property type="project" value="UniProtKB-KW"/>
</dbReference>
<reference evidence="12 13" key="1">
    <citation type="submission" date="2018-10" db="EMBL/GenBank/DDBJ databases">
        <title>Co-occurring genomic capacity for anaerobic methane metabolism and dissimilatory sulfite reduction discovered in the Korarchaeota.</title>
        <authorList>
            <person name="Mckay L.J."/>
            <person name="Dlakic M."/>
            <person name="Fields M.W."/>
            <person name="Delmont T.O."/>
            <person name="Eren A.M."/>
            <person name="Jay Z.J."/>
            <person name="Klingelsmith K.B."/>
            <person name="Rusch D.B."/>
            <person name="Inskeep W.P."/>
        </authorList>
    </citation>
    <scope>NUCLEOTIDE SEQUENCE [LARGE SCALE GENOMIC DNA]</scope>
    <source>
        <strain evidence="12 13">MDKW</strain>
    </source>
</reference>
<dbReference type="GO" id="GO:0005524">
    <property type="term" value="F:ATP binding"/>
    <property type="evidence" value="ECO:0007669"/>
    <property type="project" value="UniProtKB-KW"/>
</dbReference>
<keyword evidence="1" id="KW-0547">Nucleotide-binding</keyword>
<dbReference type="InterPro" id="IPR014001">
    <property type="entry name" value="Helicase_ATP-bd"/>
</dbReference>
<dbReference type="CDD" id="cd17922">
    <property type="entry name" value="DEXHc_LHR-like"/>
    <property type="match status" value="1"/>
</dbReference>
<sequence>MSTASLLLSQLREYTKDEVLRRLNPLVAKWFGSRFKELTPPQKYAIIPIKEGRNVLVSSPTGSGKTLAAFLSIISELFDMAVEGRLENSIYAVYISPLRALDNDIYRNLMLPLQEIREMGDGIPEIRHAVRTGDTTQSERQSQLRKPPHILITTPETFSIVITAPKFREKLRTVKWVIVDEIHSIVENKRGSHLSLSLERFSNFLGKYPVRIGLSATINPLDRVAQFLVGYENGKPRECLIIDVSFLKKKDVALLAPSEDMVNTPVQKQSDELYNIISRLVRRHRSTLIFTNTRSGAERVTFHLKQKFKDVEEIDEEIAAHHSSLSREVRMKVEDLMKKGKLKAIVSSTSLELGIDVGYIDLVVQVGSPKSVTRAVQRIGRSGHGYEDVIKGRFIAMDRDDAVELAVMAQKVMEGFLDEVHIPEKPLDVLAQHIVGMALEKKWSVDEALSLIRRAYPFRNLEKEEFISVLRYLSGSYEELEGKKVYGKIWFDGEYFGRRGRALRAIYSTNVGTIPEQTGIKVYTEQGRFVGKIEEEFFERLSPGDRFVLAGKVFEYVKSRSDRLIVRHAKDQKPTVPSWYSEMLPLSFDLAVEIGKFRRYAAMLLEKGEDGVLLEYLREKCRADERASKAIYNYIKLELEYLRSLGISADKIPSDRVIQGEIFLDEDGRYRQIYLSLFGRRTNDALSRALGYIASRRLGRPVGITVTDNGFSLSYPIGEKPAASFKDLLDVDLEEVLKKALEATDLMRSRFRHVAIRGLMILRNYKGYEISVSKQRMNADSLIKIVKKLNDFPLLRETYREIMEDYMDIKRAKIVIDKVRRGEIEIVELGLLEVPTPFAQLIAVESLSDVIFMEDRMKVLRDFERRIKEMLHAGAGA</sequence>
<evidence type="ECO:0000256" key="7">
    <source>
        <dbReference type="ARBA" id="ARBA00023204"/>
    </source>
</evidence>
<proteinExistence type="inferred from homology"/>
<dbReference type="RefSeq" id="WP_125672090.1">
    <property type="nucleotide sequence ID" value="NZ_RCOS01000129.1"/>
</dbReference>
<evidence type="ECO:0000313" key="13">
    <source>
        <dbReference type="Proteomes" id="UP000277582"/>
    </source>
</evidence>
<evidence type="ECO:0000256" key="2">
    <source>
        <dbReference type="ARBA" id="ARBA00022763"/>
    </source>
</evidence>
<keyword evidence="13" id="KW-1185">Reference proteome</keyword>
<dbReference type="SMART" id="SM00487">
    <property type="entry name" value="DEXDc"/>
    <property type="match status" value="1"/>
</dbReference>
<dbReference type="Pfam" id="PF08494">
    <property type="entry name" value="DEAD_assoc"/>
    <property type="match status" value="1"/>
</dbReference>
<evidence type="ECO:0000256" key="8">
    <source>
        <dbReference type="ARBA" id="ARBA00023235"/>
    </source>
</evidence>
<gene>
    <name evidence="12" type="ORF">D6D85_11445</name>
</gene>
<dbReference type="AlphaFoldDB" id="A0A3R9PGT1"/>
<evidence type="ECO:0000313" key="12">
    <source>
        <dbReference type="EMBL" id="RSN73102.1"/>
    </source>
</evidence>
<keyword evidence="8" id="KW-0413">Isomerase</keyword>
<dbReference type="Pfam" id="PF19306">
    <property type="entry name" value="WHD_Lhr"/>
    <property type="match status" value="1"/>
</dbReference>
<dbReference type="SMART" id="SM00490">
    <property type="entry name" value="HELICc"/>
    <property type="match status" value="1"/>
</dbReference>
<evidence type="ECO:0000256" key="6">
    <source>
        <dbReference type="ARBA" id="ARBA00023125"/>
    </source>
</evidence>
<evidence type="ECO:0000259" key="11">
    <source>
        <dbReference type="PROSITE" id="PS51194"/>
    </source>
</evidence>
<dbReference type="InterPro" id="IPR045628">
    <property type="entry name" value="Lhr_WH_dom"/>
</dbReference>
<evidence type="ECO:0000256" key="1">
    <source>
        <dbReference type="ARBA" id="ARBA00022741"/>
    </source>
</evidence>
<accession>A0A3R9PGT1</accession>
<organism evidence="12 13">
    <name type="scientific">Candidatus Methanodesulfokora washburnensis</name>
    <dbReference type="NCBI Taxonomy" id="2478471"/>
    <lineage>
        <taxon>Archaea</taxon>
        <taxon>Thermoproteota</taxon>
        <taxon>Candidatus Korarchaeia</taxon>
        <taxon>Candidatus Korarchaeia incertae sedis</taxon>
        <taxon>Candidatus Methanodesulfokora</taxon>
    </lineage>
</organism>
<dbReference type="Pfam" id="PF00271">
    <property type="entry name" value="Helicase_C"/>
    <property type="match status" value="1"/>
</dbReference>
<dbReference type="InterPro" id="IPR011545">
    <property type="entry name" value="DEAD/DEAH_box_helicase_dom"/>
</dbReference>
<dbReference type="EMBL" id="RCOS01000129">
    <property type="protein sequence ID" value="RSN73102.1"/>
    <property type="molecule type" value="Genomic_DNA"/>
</dbReference>
<dbReference type="InterPro" id="IPR052511">
    <property type="entry name" value="ATP-dep_Helicase"/>
</dbReference>
<evidence type="ECO:0000256" key="9">
    <source>
        <dbReference type="ARBA" id="ARBA00093467"/>
    </source>
</evidence>
<dbReference type="NCBIfam" id="NF010338">
    <property type="entry name" value="PRK13767.1"/>
    <property type="match status" value="1"/>
</dbReference>
<dbReference type="InterPro" id="IPR013701">
    <property type="entry name" value="Lhr-like_DEAD/DEAH_assoc"/>
</dbReference>
<keyword evidence="7" id="KW-0234">DNA repair</keyword>
<dbReference type="PANTHER" id="PTHR47962:SF6">
    <property type="entry name" value="LARGE HELICASE-RELATED PROTEIN"/>
    <property type="match status" value="1"/>
</dbReference>
<evidence type="ECO:0000259" key="10">
    <source>
        <dbReference type="PROSITE" id="PS51192"/>
    </source>
</evidence>
<dbReference type="PANTHER" id="PTHR47962">
    <property type="entry name" value="ATP-DEPENDENT HELICASE LHR-RELATED-RELATED"/>
    <property type="match status" value="1"/>
</dbReference>
<evidence type="ECO:0000256" key="4">
    <source>
        <dbReference type="ARBA" id="ARBA00022806"/>
    </source>
</evidence>
<dbReference type="PIRSF" id="PIRSF037307">
    <property type="entry name" value="Lhr-like_helic_prd"/>
    <property type="match status" value="1"/>
</dbReference>
<dbReference type="GO" id="GO:0140097">
    <property type="term" value="F:catalytic activity, acting on DNA"/>
    <property type="evidence" value="ECO:0007669"/>
    <property type="project" value="UniProtKB-ARBA"/>
</dbReference>
<evidence type="ECO:0000256" key="3">
    <source>
        <dbReference type="ARBA" id="ARBA00022801"/>
    </source>
</evidence>
<dbReference type="PROSITE" id="PS51192">
    <property type="entry name" value="HELICASE_ATP_BIND_1"/>
    <property type="match status" value="1"/>
</dbReference>
<dbReference type="Pfam" id="PF00270">
    <property type="entry name" value="DEAD"/>
    <property type="match status" value="1"/>
</dbReference>
<evidence type="ECO:0000256" key="5">
    <source>
        <dbReference type="ARBA" id="ARBA00022840"/>
    </source>
</evidence>
<dbReference type="GO" id="GO:0006281">
    <property type="term" value="P:DNA repair"/>
    <property type="evidence" value="ECO:0007669"/>
    <property type="project" value="UniProtKB-KW"/>
</dbReference>
<dbReference type="Gene3D" id="3.40.50.300">
    <property type="entry name" value="P-loop containing nucleotide triphosphate hydrolases"/>
    <property type="match status" value="2"/>
</dbReference>
<keyword evidence="3" id="KW-0378">Hydrolase</keyword>
<dbReference type="SUPFAM" id="SSF52540">
    <property type="entry name" value="P-loop containing nucleoside triphosphate hydrolases"/>
    <property type="match status" value="1"/>
</dbReference>
<dbReference type="InterPro" id="IPR027417">
    <property type="entry name" value="P-loop_NTPase"/>
</dbReference>
<dbReference type="OrthoDB" id="372104at2157"/>
<keyword evidence="5" id="KW-0067">ATP-binding</keyword>
<keyword evidence="2" id="KW-0227">DNA damage</keyword>
<feature type="domain" description="Helicase ATP-binding" evidence="10">
    <location>
        <begin position="46"/>
        <end position="236"/>
    </location>
</feature>
<dbReference type="InterPro" id="IPR001650">
    <property type="entry name" value="Helicase_C-like"/>
</dbReference>
<name>A0A3R9PGT1_9CREN</name>
<keyword evidence="6" id="KW-0238">DNA-binding</keyword>
<feature type="domain" description="Helicase C-terminal" evidence="11">
    <location>
        <begin position="272"/>
        <end position="428"/>
    </location>
</feature>
<comment type="caution">
    <text evidence="12">The sequence shown here is derived from an EMBL/GenBank/DDBJ whole genome shotgun (WGS) entry which is preliminary data.</text>
</comment>
<keyword evidence="4 12" id="KW-0347">Helicase</keyword>
<dbReference type="GO" id="GO:0016887">
    <property type="term" value="F:ATP hydrolysis activity"/>
    <property type="evidence" value="ECO:0007669"/>
    <property type="project" value="TreeGrafter"/>
</dbReference>
<dbReference type="PROSITE" id="PS51194">
    <property type="entry name" value="HELICASE_CTER"/>
    <property type="match status" value="1"/>
</dbReference>
<dbReference type="Proteomes" id="UP000277582">
    <property type="component" value="Unassembled WGS sequence"/>
</dbReference>
<protein>
    <submittedName>
        <fullName evidence="12">ATP-dependent helicase</fullName>
    </submittedName>
</protein>